<evidence type="ECO:0000313" key="3">
    <source>
        <dbReference type="EMBL" id="VDM43425.1"/>
    </source>
</evidence>
<gene>
    <name evidence="3" type="ORF">TCNE_LOCUS12104</name>
</gene>
<evidence type="ECO:0000256" key="1">
    <source>
        <dbReference type="SAM" id="MobiDB-lite"/>
    </source>
</evidence>
<reference evidence="5" key="1">
    <citation type="submission" date="2016-06" db="UniProtKB">
        <authorList>
            <consortium name="WormBaseParasite"/>
        </authorList>
    </citation>
    <scope>IDENTIFICATION</scope>
</reference>
<evidence type="ECO:0000313" key="5">
    <source>
        <dbReference type="WBParaSite" id="TCNE_0001210401-mRNA-1"/>
    </source>
</evidence>
<keyword evidence="2" id="KW-0812">Transmembrane</keyword>
<feature type="region of interest" description="Disordered" evidence="1">
    <location>
        <begin position="54"/>
        <end position="116"/>
    </location>
</feature>
<feature type="transmembrane region" description="Helical" evidence="2">
    <location>
        <begin position="26"/>
        <end position="44"/>
    </location>
</feature>
<feature type="compositionally biased region" description="Gly residues" evidence="1">
    <location>
        <begin position="101"/>
        <end position="116"/>
    </location>
</feature>
<dbReference type="WBParaSite" id="TCNE_0001210401-mRNA-1">
    <property type="protein sequence ID" value="TCNE_0001210401-mRNA-1"/>
    <property type="gene ID" value="TCNE_0001210401"/>
</dbReference>
<keyword evidence="2" id="KW-0472">Membrane</keyword>
<protein>
    <submittedName>
        <fullName evidence="5">PI31_Prot_N domain-containing protein</fullName>
    </submittedName>
</protein>
<dbReference type="EMBL" id="UYWY01021118">
    <property type="protein sequence ID" value="VDM43425.1"/>
    <property type="molecule type" value="Genomic_DNA"/>
</dbReference>
<evidence type="ECO:0000256" key="2">
    <source>
        <dbReference type="SAM" id="Phobius"/>
    </source>
</evidence>
<feature type="compositionally biased region" description="Pro residues" evidence="1">
    <location>
        <begin position="80"/>
        <end position="98"/>
    </location>
</feature>
<proteinExistence type="predicted"/>
<dbReference type="AlphaFoldDB" id="A0A183UUD4"/>
<evidence type="ECO:0000313" key="4">
    <source>
        <dbReference type="Proteomes" id="UP000050794"/>
    </source>
</evidence>
<dbReference type="Proteomes" id="UP000050794">
    <property type="component" value="Unassembled WGS sequence"/>
</dbReference>
<reference evidence="3 4" key="2">
    <citation type="submission" date="2018-11" db="EMBL/GenBank/DDBJ databases">
        <authorList>
            <consortium name="Pathogen Informatics"/>
        </authorList>
    </citation>
    <scope>NUCLEOTIDE SEQUENCE [LARGE SCALE GENOMIC DNA]</scope>
</reference>
<organism evidence="4 5">
    <name type="scientific">Toxocara canis</name>
    <name type="common">Canine roundworm</name>
    <dbReference type="NCBI Taxonomy" id="6265"/>
    <lineage>
        <taxon>Eukaryota</taxon>
        <taxon>Metazoa</taxon>
        <taxon>Ecdysozoa</taxon>
        <taxon>Nematoda</taxon>
        <taxon>Chromadorea</taxon>
        <taxon>Rhabditida</taxon>
        <taxon>Spirurina</taxon>
        <taxon>Ascaridomorpha</taxon>
        <taxon>Ascaridoidea</taxon>
        <taxon>Toxocaridae</taxon>
        <taxon>Toxocara</taxon>
    </lineage>
</organism>
<sequence>MVSLLENCYLCFQHLRPVASRVKMEVYLQVITFMLVVALANASLDTNIIRQRRWSPMRPGMGGPGFSRPIDPGFGRPDPSRPIPPSYLKPTRPMPGMPLPGAGGPPFGIGGRFPPP</sequence>
<accession>A0A183UUD4</accession>
<name>A0A183UUD4_TOXCA</name>
<keyword evidence="4" id="KW-1185">Reference proteome</keyword>
<keyword evidence="2" id="KW-1133">Transmembrane helix</keyword>